<dbReference type="InterPro" id="IPR050863">
    <property type="entry name" value="CenT-Element_Derived"/>
</dbReference>
<protein>
    <recommendedName>
        <fullName evidence="2">HTH CENPB-type domain-containing protein</fullName>
    </recommendedName>
</protein>
<dbReference type="PANTHER" id="PTHR19303:SF73">
    <property type="entry name" value="PROTEIN PDC2"/>
    <property type="match status" value="1"/>
</dbReference>
<dbReference type="Pfam" id="PF03184">
    <property type="entry name" value="DDE_1"/>
    <property type="match status" value="1"/>
</dbReference>
<feature type="domain" description="HTH CENPB-type" evidence="2">
    <location>
        <begin position="1"/>
        <end position="34"/>
    </location>
</feature>
<feature type="non-terminal residue" evidence="3">
    <location>
        <position position="1"/>
    </location>
</feature>
<dbReference type="STRING" id="1051891.A0A0C3PZN6"/>
<dbReference type="GO" id="GO:0005634">
    <property type="term" value="C:nucleus"/>
    <property type="evidence" value="ECO:0007669"/>
    <property type="project" value="TreeGrafter"/>
</dbReference>
<dbReference type="InterPro" id="IPR006600">
    <property type="entry name" value="HTH_CenpB_DNA-bd_dom"/>
</dbReference>
<accession>A0A0C3PZN6</accession>
<name>A0A0C3PZN6_9AGAM</name>
<organism evidence="3 4">
    <name type="scientific">Tulasnella calospora MUT 4182</name>
    <dbReference type="NCBI Taxonomy" id="1051891"/>
    <lineage>
        <taxon>Eukaryota</taxon>
        <taxon>Fungi</taxon>
        <taxon>Dikarya</taxon>
        <taxon>Basidiomycota</taxon>
        <taxon>Agaricomycotina</taxon>
        <taxon>Agaricomycetes</taxon>
        <taxon>Cantharellales</taxon>
        <taxon>Tulasnellaceae</taxon>
        <taxon>Tulasnella</taxon>
    </lineage>
</organism>
<dbReference type="GO" id="GO:0003677">
    <property type="term" value="F:DNA binding"/>
    <property type="evidence" value="ECO:0007669"/>
    <property type="project" value="UniProtKB-KW"/>
</dbReference>
<sequence>RFAELEGIDSEQFLSLSNGWLDSFKQRHGLKQYRFHGEAGSTYPLRNILNMDEMGLNDHIPPDHGLATAQHAGKKVDKHRLTYALTTNADGSEVFPPLIIGHAQRPRCFQKKSGKELGFDYWWNKKAWMTGSIFQGYLSNLNTKMKKERWKVLRLVDNAPSHIFNPDGLSHVRVEFLDPNMTSQIQPQDAGVIRTFKAHYRQGFCQRAIEWEEAGEVDLYKIDQLQAMQLAKEAWDRVTRRTVVNCWCHAGIL</sequence>
<dbReference type="EMBL" id="KN823152">
    <property type="protein sequence ID" value="KIO21035.1"/>
    <property type="molecule type" value="Genomic_DNA"/>
</dbReference>
<reference evidence="4" key="2">
    <citation type="submission" date="2015-01" db="EMBL/GenBank/DDBJ databases">
        <title>Evolutionary Origins and Diversification of the Mycorrhizal Mutualists.</title>
        <authorList>
            <consortium name="DOE Joint Genome Institute"/>
            <consortium name="Mycorrhizal Genomics Consortium"/>
            <person name="Kohler A."/>
            <person name="Kuo A."/>
            <person name="Nagy L.G."/>
            <person name="Floudas D."/>
            <person name="Copeland A."/>
            <person name="Barry K.W."/>
            <person name="Cichocki N."/>
            <person name="Veneault-Fourrey C."/>
            <person name="LaButti K."/>
            <person name="Lindquist E.A."/>
            <person name="Lipzen A."/>
            <person name="Lundell T."/>
            <person name="Morin E."/>
            <person name="Murat C."/>
            <person name="Riley R."/>
            <person name="Ohm R."/>
            <person name="Sun H."/>
            <person name="Tunlid A."/>
            <person name="Henrissat B."/>
            <person name="Grigoriev I.V."/>
            <person name="Hibbett D.S."/>
            <person name="Martin F."/>
        </authorList>
    </citation>
    <scope>NUCLEOTIDE SEQUENCE [LARGE SCALE GENOMIC DNA]</scope>
    <source>
        <strain evidence="4">MUT 4182</strain>
    </source>
</reference>
<dbReference type="InterPro" id="IPR004875">
    <property type="entry name" value="DDE_SF_endonuclease_dom"/>
</dbReference>
<evidence type="ECO:0000256" key="1">
    <source>
        <dbReference type="ARBA" id="ARBA00023125"/>
    </source>
</evidence>
<reference evidence="3 4" key="1">
    <citation type="submission" date="2014-04" db="EMBL/GenBank/DDBJ databases">
        <authorList>
            <consortium name="DOE Joint Genome Institute"/>
            <person name="Kuo A."/>
            <person name="Girlanda M."/>
            <person name="Perotto S."/>
            <person name="Kohler A."/>
            <person name="Nagy L.G."/>
            <person name="Floudas D."/>
            <person name="Copeland A."/>
            <person name="Barry K.W."/>
            <person name="Cichocki N."/>
            <person name="Veneault-Fourrey C."/>
            <person name="LaButti K."/>
            <person name="Lindquist E.A."/>
            <person name="Lipzen A."/>
            <person name="Lundell T."/>
            <person name="Morin E."/>
            <person name="Murat C."/>
            <person name="Sun H."/>
            <person name="Tunlid A."/>
            <person name="Henrissat B."/>
            <person name="Grigoriev I.V."/>
            <person name="Hibbett D.S."/>
            <person name="Martin F."/>
            <person name="Nordberg H.P."/>
            <person name="Cantor M.N."/>
            <person name="Hua S.X."/>
        </authorList>
    </citation>
    <scope>NUCLEOTIDE SEQUENCE [LARGE SCALE GENOMIC DNA]</scope>
    <source>
        <strain evidence="3 4">MUT 4182</strain>
    </source>
</reference>
<keyword evidence="4" id="KW-1185">Reference proteome</keyword>
<gene>
    <name evidence="3" type="ORF">M407DRAFT_40793</name>
</gene>
<evidence type="ECO:0000259" key="2">
    <source>
        <dbReference type="PROSITE" id="PS51253"/>
    </source>
</evidence>
<dbReference type="PROSITE" id="PS51253">
    <property type="entry name" value="HTH_CENPB"/>
    <property type="match status" value="1"/>
</dbReference>
<dbReference type="PANTHER" id="PTHR19303">
    <property type="entry name" value="TRANSPOSON"/>
    <property type="match status" value="1"/>
</dbReference>
<keyword evidence="1" id="KW-0238">DNA-binding</keyword>
<evidence type="ECO:0000313" key="4">
    <source>
        <dbReference type="Proteomes" id="UP000054248"/>
    </source>
</evidence>
<dbReference type="AlphaFoldDB" id="A0A0C3PZN6"/>
<proteinExistence type="predicted"/>
<dbReference type="HOGENOM" id="CLU_018294_2_1_1"/>
<dbReference type="OrthoDB" id="162969at2759"/>
<evidence type="ECO:0000313" key="3">
    <source>
        <dbReference type="EMBL" id="KIO21035.1"/>
    </source>
</evidence>
<feature type="non-terminal residue" evidence="3">
    <location>
        <position position="253"/>
    </location>
</feature>
<dbReference type="Proteomes" id="UP000054248">
    <property type="component" value="Unassembled WGS sequence"/>
</dbReference>